<feature type="compositionally biased region" description="Basic and acidic residues" evidence="1">
    <location>
        <begin position="91"/>
        <end position="106"/>
    </location>
</feature>
<dbReference type="SUPFAM" id="SSF56219">
    <property type="entry name" value="DNase I-like"/>
    <property type="match status" value="1"/>
</dbReference>
<evidence type="ECO:0000259" key="3">
    <source>
        <dbReference type="Pfam" id="PF13961"/>
    </source>
</evidence>
<feature type="compositionally biased region" description="Acidic residues" evidence="1">
    <location>
        <begin position="189"/>
        <end position="207"/>
    </location>
</feature>
<keyword evidence="4" id="KW-0695">RNA-directed DNA polymerase</keyword>
<sequence length="736" mass="83518">MLKGGNYKTWAIRMQVILEANGLWEMIEPKLPTEADTKKDKTAIVYIYQSLPEDQLLLISKYKNAKAVWDALKKKTRRRKPGPTSKTTNTQEHHEASLTKKNHEARMEGNSIQLQIDRRQSVGSITNQKYDQPGLKEDHNNEGGSNQKNMINLDIMKITAVKVEVTEGKLIYLDICIKELEPWSPNFLEEQDSSQSDDDSVGDENDNNSENFVNDFELDNEKELDHVSETSFTHENDMVYNQASKCSEHSLKSNDPFGFTPNVGSTHDVGKANVEEVNSARNSQHEEDLIGHMIDTWDGLVDLTLEGYSFTWSHKSASKMSKLDRFLISEGLLTSFPSLSALCVDRHLSDHRTILMRKCNEELISERSKLSKELHDINSSASLDMFQKAKIRWEFLNHFSNRFDKPISPRLLLESQFPNVLTSDQIPDLERDVTHEEIKYWKIIDNDVVDAVSQFFSSGILRLGCNSLFITLIPKTQEAKVVKDFQLVSLIGSVYKIIAKILANRLTLVISSLISEVQSAFVSNRQILDGPFILNELLPLCKHKNSKAMIFKVDFKKAFDSPALEFKFYKGLKHGDPLSHFLFILIMESLHLSFKNVVNAGLYKGLPIDSLLTLSHLFYADDAMFVGKWDKQNVDTLVNVLKCFLLASGLKINLHKSKLMGIGIPHEDFLSVAESIGCSTFAAHFNFLLKWANFFNGVSNSNRMLALIDWDKIMASKKNGGLGSFHSSHLWLERSS</sequence>
<feature type="domain" description="DUF4219" evidence="3">
    <location>
        <begin position="4"/>
        <end position="28"/>
    </location>
</feature>
<protein>
    <submittedName>
        <fullName evidence="4">RNA-directed DNA polymerase, eukaryota, reverse transcriptase zinc-binding domain protein</fullName>
    </submittedName>
</protein>
<dbReference type="GO" id="GO:0003964">
    <property type="term" value="F:RNA-directed DNA polymerase activity"/>
    <property type="evidence" value="ECO:0007669"/>
    <property type="project" value="UniProtKB-KW"/>
</dbReference>
<gene>
    <name evidence="4" type="ORF">Tci_008872</name>
</gene>
<dbReference type="PANTHER" id="PTHR46890">
    <property type="entry name" value="NON-LTR RETROLELEMENT REVERSE TRANSCRIPTASE-LIKE PROTEIN-RELATED"/>
    <property type="match status" value="1"/>
</dbReference>
<dbReference type="PANTHER" id="PTHR46890:SF50">
    <property type="entry name" value="RNA-DIRECTED DNA POLYMERASE, EUKARYOTA, REVERSE TRANSCRIPTASE ZINC-BINDING DOMAIN PROTEIN-RELATED"/>
    <property type="match status" value="1"/>
</dbReference>
<evidence type="ECO:0000256" key="1">
    <source>
        <dbReference type="SAM" id="MobiDB-lite"/>
    </source>
</evidence>
<dbReference type="InterPro" id="IPR052343">
    <property type="entry name" value="Retrotransposon-Effector_Assoc"/>
</dbReference>
<dbReference type="Pfam" id="PF00078">
    <property type="entry name" value="RVT_1"/>
    <property type="match status" value="1"/>
</dbReference>
<dbReference type="InterPro" id="IPR000477">
    <property type="entry name" value="RT_dom"/>
</dbReference>
<dbReference type="InterPro" id="IPR025314">
    <property type="entry name" value="DUF4219"/>
</dbReference>
<name>A0A6L2JMM4_TANCI</name>
<feature type="domain" description="Reverse transcriptase" evidence="2">
    <location>
        <begin position="566"/>
        <end position="660"/>
    </location>
</feature>
<dbReference type="EMBL" id="BKCJ010000863">
    <property type="protein sequence ID" value="GEU36894.1"/>
    <property type="molecule type" value="Genomic_DNA"/>
</dbReference>
<feature type="region of interest" description="Disordered" evidence="1">
    <location>
        <begin position="127"/>
        <end position="147"/>
    </location>
</feature>
<feature type="region of interest" description="Disordered" evidence="1">
    <location>
        <begin position="74"/>
        <end position="106"/>
    </location>
</feature>
<dbReference type="CDD" id="cd01650">
    <property type="entry name" value="RT_nLTR_like"/>
    <property type="match status" value="1"/>
</dbReference>
<organism evidence="4">
    <name type="scientific">Tanacetum cinerariifolium</name>
    <name type="common">Dalmatian daisy</name>
    <name type="synonym">Chrysanthemum cinerariifolium</name>
    <dbReference type="NCBI Taxonomy" id="118510"/>
    <lineage>
        <taxon>Eukaryota</taxon>
        <taxon>Viridiplantae</taxon>
        <taxon>Streptophyta</taxon>
        <taxon>Embryophyta</taxon>
        <taxon>Tracheophyta</taxon>
        <taxon>Spermatophyta</taxon>
        <taxon>Magnoliopsida</taxon>
        <taxon>eudicotyledons</taxon>
        <taxon>Gunneridae</taxon>
        <taxon>Pentapetalae</taxon>
        <taxon>asterids</taxon>
        <taxon>campanulids</taxon>
        <taxon>Asterales</taxon>
        <taxon>Asteraceae</taxon>
        <taxon>Asteroideae</taxon>
        <taxon>Anthemideae</taxon>
        <taxon>Anthemidinae</taxon>
        <taxon>Tanacetum</taxon>
    </lineage>
</organism>
<dbReference type="Gene3D" id="3.60.10.10">
    <property type="entry name" value="Endonuclease/exonuclease/phosphatase"/>
    <property type="match status" value="1"/>
</dbReference>
<keyword evidence="4" id="KW-0808">Transferase</keyword>
<accession>A0A6L2JMM4</accession>
<comment type="caution">
    <text evidence="4">The sequence shown here is derived from an EMBL/GenBank/DDBJ whole genome shotgun (WGS) entry which is preliminary data.</text>
</comment>
<keyword evidence="4" id="KW-0548">Nucleotidyltransferase</keyword>
<dbReference type="AlphaFoldDB" id="A0A6L2JMM4"/>
<dbReference type="InterPro" id="IPR036691">
    <property type="entry name" value="Endo/exonu/phosph_ase_sf"/>
</dbReference>
<reference evidence="4" key="1">
    <citation type="journal article" date="2019" name="Sci. Rep.">
        <title>Draft genome of Tanacetum cinerariifolium, the natural source of mosquito coil.</title>
        <authorList>
            <person name="Yamashiro T."/>
            <person name="Shiraishi A."/>
            <person name="Satake H."/>
            <person name="Nakayama K."/>
        </authorList>
    </citation>
    <scope>NUCLEOTIDE SEQUENCE</scope>
</reference>
<dbReference type="Pfam" id="PF13961">
    <property type="entry name" value="DUF4219"/>
    <property type="match status" value="1"/>
</dbReference>
<feature type="region of interest" description="Disordered" evidence="1">
    <location>
        <begin position="188"/>
        <end position="219"/>
    </location>
</feature>
<evidence type="ECO:0000313" key="4">
    <source>
        <dbReference type="EMBL" id="GEU36894.1"/>
    </source>
</evidence>
<evidence type="ECO:0000259" key="2">
    <source>
        <dbReference type="Pfam" id="PF00078"/>
    </source>
</evidence>
<proteinExistence type="predicted"/>